<evidence type="ECO:0000256" key="5">
    <source>
        <dbReference type="ARBA" id="ARBA00023136"/>
    </source>
</evidence>
<feature type="transmembrane region" description="Helical" evidence="6">
    <location>
        <begin position="81"/>
        <end position="99"/>
    </location>
</feature>
<feature type="transmembrane region" description="Helical" evidence="6">
    <location>
        <begin position="120"/>
        <end position="141"/>
    </location>
</feature>
<evidence type="ECO:0000313" key="8">
    <source>
        <dbReference type="EMBL" id="KAK3103973.1"/>
    </source>
</evidence>
<evidence type="ECO:0000256" key="3">
    <source>
        <dbReference type="ARBA" id="ARBA00022692"/>
    </source>
</evidence>
<dbReference type="AlphaFoldDB" id="A0AA88YFH8"/>
<evidence type="ECO:0000313" key="9">
    <source>
        <dbReference type="Proteomes" id="UP001186944"/>
    </source>
</evidence>
<dbReference type="PANTHER" id="PTHR22750">
    <property type="entry name" value="G-PROTEIN COUPLED RECEPTOR"/>
    <property type="match status" value="1"/>
</dbReference>
<dbReference type="Proteomes" id="UP001186944">
    <property type="component" value="Unassembled WGS sequence"/>
</dbReference>
<dbReference type="PRINTS" id="PR00237">
    <property type="entry name" value="GPCRRHODOPSN"/>
</dbReference>
<dbReference type="PROSITE" id="PS50262">
    <property type="entry name" value="G_PROTEIN_RECEP_F1_2"/>
    <property type="match status" value="1"/>
</dbReference>
<name>A0AA88YFH8_PINIB</name>
<evidence type="ECO:0000256" key="2">
    <source>
        <dbReference type="ARBA" id="ARBA00022475"/>
    </source>
</evidence>
<evidence type="ECO:0000256" key="1">
    <source>
        <dbReference type="ARBA" id="ARBA00004651"/>
    </source>
</evidence>
<evidence type="ECO:0000256" key="6">
    <source>
        <dbReference type="SAM" id="Phobius"/>
    </source>
</evidence>
<gene>
    <name evidence="8" type="ORF">FSP39_023358</name>
</gene>
<accession>A0AA88YFH8</accession>
<evidence type="ECO:0000256" key="4">
    <source>
        <dbReference type="ARBA" id="ARBA00022989"/>
    </source>
</evidence>
<keyword evidence="3 6" id="KW-0812">Transmembrane</keyword>
<dbReference type="InterPro" id="IPR000276">
    <property type="entry name" value="GPCR_Rhodpsn"/>
</dbReference>
<feature type="transmembrane region" description="Helical" evidence="6">
    <location>
        <begin position="15"/>
        <end position="36"/>
    </location>
</feature>
<keyword evidence="2" id="KW-1003">Cell membrane</keyword>
<keyword evidence="9" id="KW-1185">Reference proteome</keyword>
<evidence type="ECO:0000259" key="7">
    <source>
        <dbReference type="PROSITE" id="PS50262"/>
    </source>
</evidence>
<feature type="transmembrane region" description="Helical" evidence="6">
    <location>
        <begin position="214"/>
        <end position="233"/>
    </location>
</feature>
<dbReference type="Gene3D" id="1.20.1070.10">
    <property type="entry name" value="Rhodopsin 7-helix transmembrane proteins"/>
    <property type="match status" value="1"/>
</dbReference>
<dbReference type="InterPro" id="IPR017452">
    <property type="entry name" value="GPCR_Rhodpsn_7TM"/>
</dbReference>
<feature type="domain" description="G-protein coupled receptors family 1 profile" evidence="7">
    <location>
        <begin position="27"/>
        <end position="266"/>
    </location>
</feature>
<dbReference type="CDD" id="cd00637">
    <property type="entry name" value="7tm_classA_rhodopsin-like"/>
    <property type="match status" value="1"/>
</dbReference>
<comment type="subcellular location">
    <subcellularLocation>
        <location evidence="1">Cell membrane</location>
        <topology evidence="1">Multi-pass membrane protein</topology>
    </subcellularLocation>
</comment>
<feature type="transmembrane region" description="Helical" evidence="6">
    <location>
        <begin position="161"/>
        <end position="184"/>
    </location>
</feature>
<reference evidence="8" key="1">
    <citation type="submission" date="2019-08" db="EMBL/GenBank/DDBJ databases">
        <title>The improved chromosome-level genome for the pearl oyster Pinctada fucata martensii using PacBio sequencing and Hi-C.</title>
        <authorList>
            <person name="Zheng Z."/>
        </authorList>
    </citation>
    <scope>NUCLEOTIDE SEQUENCE</scope>
    <source>
        <strain evidence="8">ZZ-2019</strain>
        <tissue evidence="8">Adductor muscle</tissue>
    </source>
</reference>
<keyword evidence="5 6" id="KW-0472">Membrane</keyword>
<sequence length="308" mass="35512">MNSNVTTESTLTNELILLSIGLPIFIENSLAIFILSRCDKLIFHVKSLSLNLCLADCLTGLMLMTPKSVFEYLFSCKMKKYFNFAAVVCSLLTATAINLDRVLSLYLNFRYTKKVTKCRLVFTCLLSWIISIPLSYAYFFAPNEPLGVDCSLRSTTSSHPLSLITRFGMHLTIVLNVGLFVYMIRYIRTERRPAQNTDCVQGSTSTTIEMLKKIILISGFLFVSVTPAIIVMEIQEIFPSSLLLQKIKYTTEILLLSNSFINPLLYVWRYYEVKYQVKRLLCFWNPKRLETLDRDRKQYFAPYNISIF</sequence>
<dbReference type="GO" id="GO:0004930">
    <property type="term" value="F:G protein-coupled receptor activity"/>
    <property type="evidence" value="ECO:0007669"/>
    <property type="project" value="InterPro"/>
</dbReference>
<protein>
    <recommendedName>
        <fullName evidence="7">G-protein coupled receptors family 1 profile domain-containing protein</fullName>
    </recommendedName>
</protein>
<dbReference type="GO" id="GO:0005886">
    <property type="term" value="C:plasma membrane"/>
    <property type="evidence" value="ECO:0007669"/>
    <property type="project" value="UniProtKB-SubCell"/>
</dbReference>
<proteinExistence type="predicted"/>
<organism evidence="8 9">
    <name type="scientific">Pinctada imbricata</name>
    <name type="common">Atlantic pearl-oyster</name>
    <name type="synonym">Pinctada martensii</name>
    <dbReference type="NCBI Taxonomy" id="66713"/>
    <lineage>
        <taxon>Eukaryota</taxon>
        <taxon>Metazoa</taxon>
        <taxon>Spiralia</taxon>
        <taxon>Lophotrochozoa</taxon>
        <taxon>Mollusca</taxon>
        <taxon>Bivalvia</taxon>
        <taxon>Autobranchia</taxon>
        <taxon>Pteriomorphia</taxon>
        <taxon>Pterioida</taxon>
        <taxon>Pterioidea</taxon>
        <taxon>Pteriidae</taxon>
        <taxon>Pinctada</taxon>
    </lineage>
</organism>
<dbReference type="SUPFAM" id="SSF81321">
    <property type="entry name" value="Family A G protein-coupled receptor-like"/>
    <property type="match status" value="1"/>
</dbReference>
<dbReference type="EMBL" id="VSWD01000005">
    <property type="protein sequence ID" value="KAK3103973.1"/>
    <property type="molecule type" value="Genomic_DNA"/>
</dbReference>
<dbReference type="Pfam" id="PF00001">
    <property type="entry name" value="7tm_1"/>
    <property type="match status" value="1"/>
</dbReference>
<feature type="transmembrane region" description="Helical" evidence="6">
    <location>
        <begin position="48"/>
        <end position="69"/>
    </location>
</feature>
<feature type="transmembrane region" description="Helical" evidence="6">
    <location>
        <begin position="253"/>
        <end position="271"/>
    </location>
</feature>
<comment type="caution">
    <text evidence="8">The sequence shown here is derived from an EMBL/GenBank/DDBJ whole genome shotgun (WGS) entry which is preliminary data.</text>
</comment>
<keyword evidence="4 6" id="KW-1133">Transmembrane helix</keyword>